<feature type="non-terminal residue" evidence="2">
    <location>
        <position position="169"/>
    </location>
</feature>
<feature type="non-terminal residue" evidence="2">
    <location>
        <position position="1"/>
    </location>
</feature>
<feature type="compositionally biased region" description="Acidic residues" evidence="1">
    <location>
        <begin position="90"/>
        <end position="105"/>
    </location>
</feature>
<protein>
    <submittedName>
        <fullName evidence="2">Uncharacterized protein</fullName>
    </submittedName>
</protein>
<evidence type="ECO:0000313" key="2">
    <source>
        <dbReference type="EMBL" id="JAS10893.1"/>
    </source>
</evidence>
<evidence type="ECO:0000256" key="1">
    <source>
        <dbReference type="SAM" id="MobiDB-lite"/>
    </source>
</evidence>
<dbReference type="EMBL" id="GEDC01026405">
    <property type="protein sequence ID" value="JAS10893.1"/>
    <property type="molecule type" value="Transcribed_RNA"/>
</dbReference>
<gene>
    <name evidence="2" type="ORF">g.45529</name>
</gene>
<accession>A0A1B6CBQ9</accession>
<dbReference type="AlphaFoldDB" id="A0A1B6CBQ9"/>
<reference evidence="2" key="1">
    <citation type="submission" date="2015-12" db="EMBL/GenBank/DDBJ databases">
        <title>De novo transcriptome assembly of four potential Pierce s Disease insect vectors from Arizona vineyards.</title>
        <authorList>
            <person name="Tassone E.E."/>
        </authorList>
    </citation>
    <scope>NUCLEOTIDE SEQUENCE</scope>
</reference>
<sequence>IYPVRESTVPVVTSVAVTPTSYQNSRPFLQPQVSVDSYAEEDILNEPDYSRDSPVSVVNRYASEPVNSLIEPYRPQPSPPKVSSPSPPPLDEEEEEEPLDEEEPLEQFVDSSEQIFNEPKVSSFDNEIQAMDQPPERRRMSAKERWHWAYNKLIHQLTNGTTGSESGGR</sequence>
<feature type="compositionally biased region" description="Pro residues" evidence="1">
    <location>
        <begin position="74"/>
        <end position="89"/>
    </location>
</feature>
<proteinExistence type="predicted"/>
<name>A0A1B6CBQ9_9HEMI</name>
<organism evidence="2">
    <name type="scientific">Clastoptera arizonana</name>
    <name type="common">Arizona spittle bug</name>
    <dbReference type="NCBI Taxonomy" id="38151"/>
    <lineage>
        <taxon>Eukaryota</taxon>
        <taxon>Metazoa</taxon>
        <taxon>Ecdysozoa</taxon>
        <taxon>Arthropoda</taxon>
        <taxon>Hexapoda</taxon>
        <taxon>Insecta</taxon>
        <taxon>Pterygota</taxon>
        <taxon>Neoptera</taxon>
        <taxon>Paraneoptera</taxon>
        <taxon>Hemiptera</taxon>
        <taxon>Auchenorrhyncha</taxon>
        <taxon>Cercopoidea</taxon>
        <taxon>Clastopteridae</taxon>
        <taxon>Clastoptera</taxon>
    </lineage>
</organism>
<feature type="region of interest" description="Disordered" evidence="1">
    <location>
        <begin position="68"/>
        <end position="142"/>
    </location>
</feature>